<proteinExistence type="predicted"/>
<gene>
    <name evidence="2" type="ORF">V6N11_039789</name>
</gene>
<feature type="region of interest" description="Disordered" evidence="1">
    <location>
        <begin position="1"/>
        <end position="70"/>
    </location>
</feature>
<organism evidence="2 3">
    <name type="scientific">Hibiscus sabdariffa</name>
    <name type="common">roselle</name>
    <dbReference type="NCBI Taxonomy" id="183260"/>
    <lineage>
        <taxon>Eukaryota</taxon>
        <taxon>Viridiplantae</taxon>
        <taxon>Streptophyta</taxon>
        <taxon>Embryophyta</taxon>
        <taxon>Tracheophyta</taxon>
        <taxon>Spermatophyta</taxon>
        <taxon>Magnoliopsida</taxon>
        <taxon>eudicotyledons</taxon>
        <taxon>Gunneridae</taxon>
        <taxon>Pentapetalae</taxon>
        <taxon>rosids</taxon>
        <taxon>malvids</taxon>
        <taxon>Malvales</taxon>
        <taxon>Malvaceae</taxon>
        <taxon>Malvoideae</taxon>
        <taxon>Hibiscus</taxon>
    </lineage>
</organism>
<evidence type="ECO:0000256" key="1">
    <source>
        <dbReference type="SAM" id="MobiDB-lite"/>
    </source>
</evidence>
<name>A0ABR2RFX7_9ROSI</name>
<dbReference type="EMBL" id="JBBPBN010000022">
    <property type="protein sequence ID" value="KAK9011706.1"/>
    <property type="molecule type" value="Genomic_DNA"/>
</dbReference>
<sequence>MTTIPVLQPLERMGSPLAAEDLREAKKDRHKRDSPFDLDGSDAREMDTDGLPATGLVESDSPELLLGEDSERPELAARASYASVVHDASMYNKQAEDVLDLTLDKPDTTDVPIANKEPGELFGPWMTVDNRRRRPLNKSSSGRNKALMDSMAEGSRFAILESVVPEVTPTIVADTEVPPSSNVIARKASGPSSSSTVGAELPHGVRKNAAYLASNPPRKSKAVVSPVSHPEVLSMVSGQPVVVVEHRPPKDLLNHRDVALMEHGHGKETSGVVAGGNGRGFKVRSAKENHKPGLMVRKPSQAKTINRPVLTDWVDNVQAQLDTIAKHKETTPAGTLKVVINHDGFLEVQPLVPGAHKEDGLPAVSSLDDEGGDAVMDQ</sequence>
<feature type="region of interest" description="Disordered" evidence="1">
    <location>
        <begin position="109"/>
        <end position="145"/>
    </location>
</feature>
<dbReference type="Proteomes" id="UP001396334">
    <property type="component" value="Unassembled WGS sequence"/>
</dbReference>
<feature type="compositionally biased region" description="Basic and acidic residues" evidence="1">
    <location>
        <begin position="20"/>
        <end position="47"/>
    </location>
</feature>
<protein>
    <submittedName>
        <fullName evidence="2">Uncharacterized protein</fullName>
    </submittedName>
</protein>
<reference evidence="2 3" key="1">
    <citation type="journal article" date="2024" name="G3 (Bethesda)">
        <title>Genome assembly of Hibiscus sabdariffa L. provides insights into metabolisms of medicinal natural products.</title>
        <authorList>
            <person name="Kim T."/>
        </authorList>
    </citation>
    <scope>NUCLEOTIDE SEQUENCE [LARGE SCALE GENOMIC DNA]</scope>
    <source>
        <strain evidence="2">TK-2024</strain>
        <tissue evidence="2">Old leaves</tissue>
    </source>
</reference>
<evidence type="ECO:0000313" key="3">
    <source>
        <dbReference type="Proteomes" id="UP001396334"/>
    </source>
</evidence>
<accession>A0ABR2RFX7</accession>
<keyword evidence="3" id="KW-1185">Reference proteome</keyword>
<comment type="caution">
    <text evidence="2">The sequence shown here is derived from an EMBL/GenBank/DDBJ whole genome shotgun (WGS) entry which is preliminary data.</text>
</comment>
<evidence type="ECO:0000313" key="2">
    <source>
        <dbReference type="EMBL" id="KAK9011706.1"/>
    </source>
</evidence>
<feature type="region of interest" description="Disordered" evidence="1">
    <location>
        <begin position="355"/>
        <end position="378"/>
    </location>
</feature>